<dbReference type="NCBIfam" id="TIGR03413">
    <property type="entry name" value="GSH_gloB"/>
    <property type="match status" value="1"/>
</dbReference>
<dbReference type="GO" id="GO:0004416">
    <property type="term" value="F:hydroxyacylglutathione hydrolase activity"/>
    <property type="evidence" value="ECO:0007669"/>
    <property type="project" value="UniProtKB-UniRule"/>
</dbReference>
<gene>
    <name evidence="7 9" type="primary">gloB</name>
    <name evidence="9" type="ORF">AABB31_05460</name>
</gene>
<comment type="function">
    <text evidence="7">Thiolesterase that catalyzes the hydrolysis of S-D-lactoyl-glutathione to form glutathione and D-lactic acid.</text>
</comment>
<feature type="binding site" evidence="7">
    <location>
        <position position="136"/>
    </location>
    <ligand>
        <name>Zn(2+)</name>
        <dbReference type="ChEBI" id="CHEBI:29105"/>
        <label>1</label>
    </ligand>
</feature>
<evidence type="ECO:0000259" key="8">
    <source>
        <dbReference type="SMART" id="SM00849"/>
    </source>
</evidence>
<dbReference type="PANTHER" id="PTHR43705">
    <property type="entry name" value="HYDROXYACYLGLUTATHIONE HYDROLASE"/>
    <property type="match status" value="1"/>
</dbReference>
<protein>
    <recommendedName>
        <fullName evidence="7">Hydroxyacylglutathione hydrolase</fullName>
        <ecNumber evidence="7">3.1.2.6</ecNumber>
    </recommendedName>
    <alternativeName>
        <fullName evidence="7">Glyoxalase II</fullName>
        <shortName evidence="7">Glx II</shortName>
    </alternativeName>
</protein>
<dbReference type="InterPro" id="IPR035680">
    <property type="entry name" value="Clx_II_MBL"/>
</dbReference>
<feature type="binding site" evidence="7">
    <location>
        <position position="66"/>
    </location>
    <ligand>
        <name>Zn(2+)</name>
        <dbReference type="ChEBI" id="CHEBI:29105"/>
        <label>2</label>
    </ligand>
</feature>
<feature type="domain" description="Metallo-beta-lactamase" evidence="8">
    <location>
        <begin position="18"/>
        <end position="174"/>
    </location>
</feature>
<feature type="binding site" evidence="7">
    <location>
        <position position="174"/>
    </location>
    <ligand>
        <name>Zn(2+)</name>
        <dbReference type="ChEBI" id="CHEBI:29105"/>
        <label>2</label>
    </ligand>
</feature>
<dbReference type="SUPFAM" id="SSF56281">
    <property type="entry name" value="Metallo-hydrolase/oxidoreductase"/>
    <property type="match status" value="1"/>
</dbReference>
<evidence type="ECO:0000256" key="5">
    <source>
        <dbReference type="ARBA" id="ARBA00022801"/>
    </source>
</evidence>
<feature type="binding site" evidence="7">
    <location>
        <position position="65"/>
    </location>
    <ligand>
        <name>Zn(2+)</name>
        <dbReference type="ChEBI" id="CHEBI:29105"/>
        <label>2</label>
    </ligand>
</feature>
<comment type="cofactor">
    <cofactor evidence="7">
        <name>Zn(2+)</name>
        <dbReference type="ChEBI" id="CHEBI:29105"/>
    </cofactor>
    <text evidence="7">Binds 2 Zn(2+) ions per subunit.</text>
</comment>
<feature type="binding site" evidence="7">
    <location>
        <position position="63"/>
    </location>
    <ligand>
        <name>Zn(2+)</name>
        <dbReference type="ChEBI" id="CHEBI:29105"/>
        <label>1</label>
    </ligand>
</feature>
<dbReference type="Pfam" id="PF00753">
    <property type="entry name" value="Lactamase_B"/>
    <property type="match status" value="1"/>
</dbReference>
<evidence type="ECO:0000313" key="10">
    <source>
        <dbReference type="Proteomes" id="UP001470809"/>
    </source>
</evidence>
<dbReference type="InterPro" id="IPR017782">
    <property type="entry name" value="Hydroxyacylglutathione_Hdrlase"/>
</dbReference>
<dbReference type="GO" id="GO:0019243">
    <property type="term" value="P:methylglyoxal catabolic process to D-lactate via S-lactoyl-glutathione"/>
    <property type="evidence" value="ECO:0007669"/>
    <property type="project" value="UniProtKB-UniRule"/>
</dbReference>
<dbReference type="PANTHER" id="PTHR43705:SF1">
    <property type="entry name" value="HYDROXYACYLGLUTATHIONE HYDROLASE GLOB"/>
    <property type="match status" value="1"/>
</dbReference>
<dbReference type="SMART" id="SM00849">
    <property type="entry name" value="Lactamase_B"/>
    <property type="match status" value="1"/>
</dbReference>
<accession>A0AAN0MBQ1</accession>
<comment type="catalytic activity">
    <reaction evidence="1 7">
        <text>an S-(2-hydroxyacyl)glutathione + H2O = a 2-hydroxy carboxylate + glutathione + H(+)</text>
        <dbReference type="Rhea" id="RHEA:21864"/>
        <dbReference type="ChEBI" id="CHEBI:15377"/>
        <dbReference type="ChEBI" id="CHEBI:15378"/>
        <dbReference type="ChEBI" id="CHEBI:57925"/>
        <dbReference type="ChEBI" id="CHEBI:58896"/>
        <dbReference type="ChEBI" id="CHEBI:71261"/>
        <dbReference type="EC" id="3.1.2.6"/>
    </reaction>
</comment>
<dbReference type="KEGG" id="yrh:AABB31_05460"/>
<evidence type="ECO:0000256" key="7">
    <source>
        <dbReference type="HAMAP-Rule" id="MF_01374"/>
    </source>
</evidence>
<evidence type="ECO:0000256" key="6">
    <source>
        <dbReference type="ARBA" id="ARBA00022833"/>
    </source>
</evidence>
<dbReference type="InterPro" id="IPR032282">
    <property type="entry name" value="HAGH_C"/>
</dbReference>
<comment type="subunit">
    <text evidence="7">Monomer.</text>
</comment>
<feature type="binding site" evidence="7">
    <location>
        <position position="117"/>
    </location>
    <ligand>
        <name>Zn(2+)</name>
        <dbReference type="ChEBI" id="CHEBI:29105"/>
        <label>1</label>
    </ligand>
</feature>
<keyword evidence="5 7" id="KW-0378">Hydrolase</keyword>
<evidence type="ECO:0000256" key="4">
    <source>
        <dbReference type="ARBA" id="ARBA00022723"/>
    </source>
</evidence>
<dbReference type="EMBL" id="CP151767">
    <property type="protein sequence ID" value="WZU68364.1"/>
    <property type="molecule type" value="Genomic_DNA"/>
</dbReference>
<proteinExistence type="inferred from homology"/>
<dbReference type="InterPro" id="IPR001279">
    <property type="entry name" value="Metallo-B-lactamas"/>
</dbReference>
<organism evidence="9 10">
    <name type="scientific">Yoonia rhodophyticola</name>
    <dbReference type="NCBI Taxonomy" id="3137370"/>
    <lineage>
        <taxon>Bacteria</taxon>
        <taxon>Pseudomonadati</taxon>
        <taxon>Pseudomonadota</taxon>
        <taxon>Alphaproteobacteria</taxon>
        <taxon>Rhodobacterales</taxon>
        <taxon>Paracoccaceae</taxon>
        <taxon>Yoonia</taxon>
    </lineage>
</organism>
<sequence length="258" mass="27932">MTNEFAPIDLVVVPCLSDNYTYLVHNRDSGETALVDAPAAGPVQDALRAKGWTLTDILITHHHSDHIDAVEALRDGVRVVGAGSDKHRLPDLDLEVGDGDVITVCGVDVHVLDVPGHTIGHIAYHMPEPELAFTADSLMALGCGRLFEGTPAQMWESLQKLRNLPEDTIICSGHEYTETNGRFALSLDPENTALISRLEGVKAARAAGRPTVPSALDDEIRTNPFLRADDPAFKAVLGLADATDVEVFAQIRARKDKF</sequence>
<reference evidence="9 10" key="2">
    <citation type="submission" date="2024-08" db="EMBL/GenBank/DDBJ databases">
        <title>Phylogenomic analyses of a clade within the roseobacter group suggest taxonomic reassignments of species of the genera Aestuariivita, Citreicella, Loktanella, Nautella, Pelagibaca, Ruegeria, Thalassobius, Thiobacimonas and Tropicibacter, and the proposal o.</title>
        <authorList>
            <person name="Jeon C.O."/>
        </authorList>
    </citation>
    <scope>NUCLEOTIDE SEQUENCE [LARGE SCALE GENOMIC DNA]</scope>
    <source>
        <strain evidence="9 10">SS1-5</strain>
    </source>
</reference>
<feature type="binding site" evidence="7">
    <location>
        <position position="136"/>
    </location>
    <ligand>
        <name>Zn(2+)</name>
        <dbReference type="ChEBI" id="CHEBI:29105"/>
        <label>2</label>
    </ligand>
</feature>
<name>A0AAN0MBQ1_9RHOB</name>
<dbReference type="PIRSF" id="PIRSF005457">
    <property type="entry name" value="Glx"/>
    <property type="match status" value="1"/>
</dbReference>
<keyword evidence="6 7" id="KW-0862">Zinc</keyword>
<dbReference type="Proteomes" id="UP001470809">
    <property type="component" value="Chromosome"/>
</dbReference>
<evidence type="ECO:0000256" key="2">
    <source>
        <dbReference type="ARBA" id="ARBA00004963"/>
    </source>
</evidence>
<dbReference type="AlphaFoldDB" id="A0AAN0MBQ1"/>
<evidence type="ECO:0000313" key="9">
    <source>
        <dbReference type="EMBL" id="WZU68364.1"/>
    </source>
</evidence>
<evidence type="ECO:0000256" key="3">
    <source>
        <dbReference type="ARBA" id="ARBA00006759"/>
    </source>
</evidence>
<dbReference type="HAMAP" id="MF_01374">
    <property type="entry name" value="Glyoxalase_2"/>
    <property type="match status" value="1"/>
</dbReference>
<dbReference type="RefSeq" id="WP_342077653.1">
    <property type="nucleotide sequence ID" value="NZ_CP151767.2"/>
</dbReference>
<dbReference type="InterPro" id="IPR036866">
    <property type="entry name" value="RibonucZ/Hydroxyglut_hydro"/>
</dbReference>
<dbReference type="EC" id="3.1.2.6" evidence="7"/>
<comment type="pathway">
    <text evidence="2 7">Secondary metabolite metabolism; methylglyoxal degradation; (R)-lactate from methylglyoxal: step 2/2.</text>
</comment>
<dbReference type="Gene3D" id="3.60.15.10">
    <property type="entry name" value="Ribonuclease Z/Hydroxyacylglutathione hydrolase-like"/>
    <property type="match status" value="1"/>
</dbReference>
<comment type="similarity">
    <text evidence="3 7">Belongs to the metallo-beta-lactamase superfamily. Glyoxalase II family.</text>
</comment>
<reference evidence="10" key="1">
    <citation type="submission" date="2024-04" db="EMBL/GenBank/DDBJ databases">
        <title>Phylogenomic analyses of a clade within the roseobacter group suggest taxonomic reassignments of species of the genera Aestuariivita, Citreicella, Loktanella, Nautella, Pelagibaca, Ruegeria, Thalassobius, Thiobacimonas and Tropicibacter, and the proposal o.</title>
        <authorList>
            <person name="Jeon C.O."/>
        </authorList>
    </citation>
    <scope>NUCLEOTIDE SEQUENCE [LARGE SCALE GENOMIC DNA]</scope>
    <source>
        <strain evidence="10">SS1-5</strain>
    </source>
</reference>
<dbReference type="GO" id="GO:0046872">
    <property type="term" value="F:metal ion binding"/>
    <property type="evidence" value="ECO:0007669"/>
    <property type="project" value="UniProtKB-KW"/>
</dbReference>
<keyword evidence="10" id="KW-1185">Reference proteome</keyword>
<dbReference type="InterPro" id="IPR050110">
    <property type="entry name" value="Glyoxalase_II_hydrolase"/>
</dbReference>
<evidence type="ECO:0000256" key="1">
    <source>
        <dbReference type="ARBA" id="ARBA00001623"/>
    </source>
</evidence>
<dbReference type="Pfam" id="PF16123">
    <property type="entry name" value="HAGH_C"/>
    <property type="match status" value="1"/>
</dbReference>
<feature type="binding site" evidence="7">
    <location>
        <position position="61"/>
    </location>
    <ligand>
        <name>Zn(2+)</name>
        <dbReference type="ChEBI" id="CHEBI:29105"/>
        <label>1</label>
    </ligand>
</feature>
<dbReference type="CDD" id="cd07723">
    <property type="entry name" value="hydroxyacylglutathione_hydrolase_MBL-fold"/>
    <property type="match status" value="1"/>
</dbReference>
<keyword evidence="4 7" id="KW-0479">Metal-binding</keyword>